<protein>
    <recommendedName>
        <fullName evidence="1">HTH arsR-type domain-containing protein</fullName>
    </recommendedName>
</protein>
<dbReference type="InterPro" id="IPR036390">
    <property type="entry name" value="WH_DNA-bd_sf"/>
</dbReference>
<dbReference type="AlphaFoldDB" id="X0ZXX1"/>
<sequence length="49" mass="5784">MKRITSGDIQKMFSVSRITANRYIKRLIELGIIERKGIGRAIYYILRIK</sequence>
<evidence type="ECO:0000313" key="2">
    <source>
        <dbReference type="EMBL" id="GAG62737.1"/>
    </source>
</evidence>
<dbReference type="InterPro" id="IPR036388">
    <property type="entry name" value="WH-like_DNA-bd_sf"/>
</dbReference>
<dbReference type="Pfam" id="PF13412">
    <property type="entry name" value="HTH_24"/>
    <property type="match status" value="1"/>
</dbReference>
<dbReference type="GO" id="GO:0003700">
    <property type="term" value="F:DNA-binding transcription factor activity"/>
    <property type="evidence" value="ECO:0007669"/>
    <property type="project" value="InterPro"/>
</dbReference>
<feature type="domain" description="HTH arsR-type" evidence="1">
    <location>
        <begin position="1"/>
        <end position="49"/>
    </location>
</feature>
<gene>
    <name evidence="2" type="ORF">S01H4_12337</name>
</gene>
<dbReference type="EMBL" id="BART01005216">
    <property type="protein sequence ID" value="GAG62737.1"/>
    <property type="molecule type" value="Genomic_DNA"/>
</dbReference>
<comment type="caution">
    <text evidence="2">The sequence shown here is derived from an EMBL/GenBank/DDBJ whole genome shotgun (WGS) entry which is preliminary data.</text>
</comment>
<proteinExistence type="predicted"/>
<organism evidence="2">
    <name type="scientific">marine sediment metagenome</name>
    <dbReference type="NCBI Taxonomy" id="412755"/>
    <lineage>
        <taxon>unclassified sequences</taxon>
        <taxon>metagenomes</taxon>
        <taxon>ecological metagenomes</taxon>
    </lineage>
</organism>
<dbReference type="InterPro" id="IPR001845">
    <property type="entry name" value="HTH_ArsR_DNA-bd_dom"/>
</dbReference>
<name>X0ZXX1_9ZZZZ</name>
<reference evidence="2" key="1">
    <citation type="journal article" date="2014" name="Front. Microbiol.">
        <title>High frequency of phylogenetically diverse reductive dehalogenase-homologous genes in deep subseafloor sedimentary metagenomes.</title>
        <authorList>
            <person name="Kawai M."/>
            <person name="Futagami T."/>
            <person name="Toyoda A."/>
            <person name="Takaki Y."/>
            <person name="Nishi S."/>
            <person name="Hori S."/>
            <person name="Arai W."/>
            <person name="Tsubouchi T."/>
            <person name="Morono Y."/>
            <person name="Uchiyama I."/>
            <person name="Ito T."/>
            <person name="Fujiyama A."/>
            <person name="Inagaki F."/>
            <person name="Takami H."/>
        </authorList>
    </citation>
    <scope>NUCLEOTIDE SEQUENCE</scope>
    <source>
        <strain evidence="2">Expedition CK06-06</strain>
    </source>
</reference>
<dbReference type="SUPFAM" id="SSF46785">
    <property type="entry name" value="Winged helix' DNA-binding domain"/>
    <property type="match status" value="1"/>
</dbReference>
<dbReference type="PROSITE" id="PS50987">
    <property type="entry name" value="HTH_ARSR_2"/>
    <property type="match status" value="1"/>
</dbReference>
<evidence type="ECO:0000259" key="1">
    <source>
        <dbReference type="PROSITE" id="PS50987"/>
    </source>
</evidence>
<dbReference type="Gene3D" id="1.10.10.10">
    <property type="entry name" value="Winged helix-like DNA-binding domain superfamily/Winged helix DNA-binding domain"/>
    <property type="match status" value="1"/>
</dbReference>
<accession>X0ZXX1</accession>